<sequence length="89" mass="10378">MHRVTTDRSRGRLVLDPSLQAKWTDAAFVHATHTLLPGVLERRKHVEQRLWWYGKKPTGTVRSYQPSVSTRYRRPYKPWAKRGAGTIAH</sequence>
<dbReference type="AlphaFoldDB" id="Q6Z8A0"/>
<dbReference type="EMBL" id="AP004118">
    <property type="protein sequence ID" value="BAD07699.1"/>
    <property type="molecule type" value="Genomic_DNA"/>
</dbReference>
<reference evidence="3" key="4">
    <citation type="journal article" date="2008" name="Nucleic Acids Res.">
        <title>The rice annotation project database (RAP-DB): 2008 update.</title>
        <authorList>
            <consortium name="The rice annotation project (RAP)"/>
        </authorList>
    </citation>
    <scope>GENOME REANNOTATION</scope>
    <source>
        <strain evidence="3">cv. Nipponbare</strain>
    </source>
</reference>
<gene>
    <name evidence="1" type="ORF">OJ1148_D05.23</name>
    <name evidence="2" type="ORF">P0017H11.11</name>
</gene>
<reference evidence="2" key="2">
    <citation type="submission" date="2002-02" db="EMBL/GenBank/DDBJ databases">
        <title>Oryza sativa nipponbare(GA3) genomic DNA, chromosome 2, PAC clone:P0017H11.</title>
        <authorList>
            <person name="Sasaki T."/>
            <person name="Matsumoto T."/>
            <person name="Yamamoto K."/>
        </authorList>
    </citation>
    <scope>NUCLEOTIDE SEQUENCE</scope>
</reference>
<protein>
    <submittedName>
        <fullName evidence="2">Uncharacterized protein</fullName>
    </submittedName>
</protein>
<evidence type="ECO:0000313" key="1">
    <source>
        <dbReference type="EMBL" id="BAD07699.1"/>
    </source>
</evidence>
<evidence type="ECO:0000313" key="3">
    <source>
        <dbReference type="Proteomes" id="UP000000763"/>
    </source>
</evidence>
<reference evidence="3" key="3">
    <citation type="journal article" date="2005" name="Nature">
        <title>The map-based sequence of the rice genome.</title>
        <authorList>
            <consortium name="International rice genome sequencing project (IRGSP)"/>
            <person name="Matsumoto T."/>
            <person name="Wu J."/>
            <person name="Kanamori H."/>
            <person name="Katayose Y."/>
            <person name="Fujisawa M."/>
            <person name="Namiki N."/>
            <person name="Mizuno H."/>
            <person name="Yamamoto K."/>
            <person name="Antonio B.A."/>
            <person name="Baba T."/>
            <person name="Sakata K."/>
            <person name="Nagamura Y."/>
            <person name="Aoki H."/>
            <person name="Arikawa K."/>
            <person name="Arita K."/>
            <person name="Bito T."/>
            <person name="Chiden Y."/>
            <person name="Fujitsuka N."/>
            <person name="Fukunaka R."/>
            <person name="Hamada M."/>
            <person name="Harada C."/>
            <person name="Hayashi A."/>
            <person name="Hijishita S."/>
            <person name="Honda M."/>
            <person name="Hosokawa S."/>
            <person name="Ichikawa Y."/>
            <person name="Idonuma A."/>
            <person name="Iijima M."/>
            <person name="Ikeda M."/>
            <person name="Ikeno M."/>
            <person name="Ito K."/>
            <person name="Ito S."/>
            <person name="Ito T."/>
            <person name="Ito Y."/>
            <person name="Ito Y."/>
            <person name="Iwabuchi A."/>
            <person name="Kamiya K."/>
            <person name="Karasawa W."/>
            <person name="Kurita K."/>
            <person name="Katagiri S."/>
            <person name="Kikuta A."/>
            <person name="Kobayashi H."/>
            <person name="Kobayashi N."/>
            <person name="Machita K."/>
            <person name="Maehara T."/>
            <person name="Masukawa M."/>
            <person name="Mizubayashi T."/>
            <person name="Mukai Y."/>
            <person name="Nagasaki H."/>
            <person name="Nagata Y."/>
            <person name="Naito S."/>
            <person name="Nakashima M."/>
            <person name="Nakama Y."/>
            <person name="Nakamichi Y."/>
            <person name="Nakamura M."/>
            <person name="Meguro A."/>
            <person name="Negishi M."/>
            <person name="Ohta I."/>
            <person name="Ohta T."/>
            <person name="Okamoto M."/>
            <person name="Ono N."/>
            <person name="Saji S."/>
            <person name="Sakaguchi M."/>
            <person name="Sakai K."/>
            <person name="Shibata M."/>
            <person name="Shimokawa T."/>
            <person name="Song J."/>
            <person name="Takazaki Y."/>
            <person name="Terasawa K."/>
            <person name="Tsugane M."/>
            <person name="Tsuji K."/>
            <person name="Ueda S."/>
            <person name="Waki K."/>
            <person name="Yamagata H."/>
            <person name="Yamamoto M."/>
            <person name="Yamamoto S."/>
            <person name="Yamane H."/>
            <person name="Yoshiki S."/>
            <person name="Yoshihara R."/>
            <person name="Yukawa K."/>
            <person name="Zhong H."/>
            <person name="Yano M."/>
            <person name="Yuan Q."/>
            <person name="Ouyang S."/>
            <person name="Liu J."/>
            <person name="Jones K.M."/>
            <person name="Gansberger K."/>
            <person name="Moffat K."/>
            <person name="Hill J."/>
            <person name="Bera J."/>
            <person name="Fadrosh D."/>
            <person name="Jin S."/>
            <person name="Johri S."/>
            <person name="Kim M."/>
            <person name="Overton L."/>
            <person name="Reardon M."/>
            <person name="Tsitrin T."/>
            <person name="Vuong H."/>
            <person name="Weaver B."/>
            <person name="Ciecko A."/>
            <person name="Tallon L."/>
            <person name="Jackson J."/>
            <person name="Pai G."/>
            <person name="Aken S.V."/>
            <person name="Utterback T."/>
            <person name="Reidmuller S."/>
            <person name="Feldblyum T."/>
            <person name="Hsiao J."/>
            <person name="Zismann V."/>
            <person name="Iobst S."/>
            <person name="de Vazeille A.R."/>
            <person name="Buell C.R."/>
            <person name="Ying K."/>
            <person name="Li Y."/>
            <person name="Lu T."/>
            <person name="Huang Y."/>
            <person name="Zhao Q."/>
            <person name="Feng Q."/>
            <person name="Zhang L."/>
            <person name="Zhu J."/>
            <person name="Weng Q."/>
            <person name="Mu J."/>
            <person name="Lu Y."/>
            <person name="Fan D."/>
            <person name="Liu Y."/>
            <person name="Guan J."/>
            <person name="Zhang Y."/>
            <person name="Yu S."/>
            <person name="Liu X."/>
            <person name="Zhang Y."/>
            <person name="Hong G."/>
            <person name="Han B."/>
            <person name="Choisne N."/>
            <person name="Demange N."/>
            <person name="Orjeda G."/>
            <person name="Samain S."/>
            <person name="Cattolico L."/>
            <person name="Pelletier E."/>
            <person name="Couloux A."/>
            <person name="Segurens B."/>
            <person name="Wincker P."/>
            <person name="D'Hont A."/>
            <person name="Scarpelli C."/>
            <person name="Weissenbach J."/>
            <person name="Salanoubat M."/>
            <person name="Quetier F."/>
            <person name="Yu Y."/>
            <person name="Kim H.R."/>
            <person name="Rambo T."/>
            <person name="Currie J."/>
            <person name="Collura K."/>
            <person name="Luo M."/>
            <person name="Yang T."/>
            <person name="Ammiraju J.S.S."/>
            <person name="Engler F."/>
            <person name="Soderlund C."/>
            <person name="Wing R.A."/>
            <person name="Palmer L.E."/>
            <person name="de la Bastide M."/>
            <person name="Spiegel L."/>
            <person name="Nascimento L."/>
            <person name="Zutavern T."/>
            <person name="O'Shaughnessy A."/>
            <person name="Dike S."/>
            <person name="Dedhia N."/>
            <person name="Preston R."/>
            <person name="Balija V."/>
            <person name="McCombie W.R."/>
            <person name="Chow T."/>
            <person name="Chen H."/>
            <person name="Chung M."/>
            <person name="Chen C."/>
            <person name="Shaw J."/>
            <person name="Wu H."/>
            <person name="Hsiao K."/>
            <person name="Chao Y."/>
            <person name="Chu M."/>
            <person name="Cheng C."/>
            <person name="Hour A."/>
            <person name="Lee P."/>
            <person name="Lin S."/>
            <person name="Lin Y."/>
            <person name="Liou J."/>
            <person name="Liu S."/>
            <person name="Hsing Y."/>
            <person name="Raghuvanshi S."/>
            <person name="Mohanty A."/>
            <person name="Bharti A.K."/>
            <person name="Gaur A."/>
            <person name="Gupta V."/>
            <person name="Kumar D."/>
            <person name="Ravi V."/>
            <person name="Vij S."/>
            <person name="Kapur A."/>
            <person name="Khurana P."/>
            <person name="Khurana P."/>
            <person name="Khurana J.P."/>
            <person name="Tyagi A.K."/>
            <person name="Gaikwad K."/>
            <person name="Singh A."/>
            <person name="Dalal V."/>
            <person name="Srivastava S."/>
            <person name="Dixit A."/>
            <person name="Pal A.K."/>
            <person name="Ghazi I.A."/>
            <person name="Yadav M."/>
            <person name="Pandit A."/>
            <person name="Bhargava A."/>
            <person name="Sureshbabu K."/>
            <person name="Batra K."/>
            <person name="Sharma T.R."/>
            <person name="Mohapatra T."/>
            <person name="Singh N.K."/>
            <person name="Messing J."/>
            <person name="Nelson A.B."/>
            <person name="Fuks G."/>
            <person name="Kavchok S."/>
            <person name="Keizer G."/>
            <person name="Linton E."/>
            <person name="Llaca V."/>
            <person name="Song R."/>
            <person name="Tanyolac B."/>
            <person name="Young S."/>
            <person name="Ho-Il K."/>
            <person name="Hahn J.H."/>
            <person name="Sangsakoo G."/>
            <person name="Vanavichit A."/>
            <person name="de Mattos Luiz.A.T."/>
            <person name="Zimmer P.D."/>
            <person name="Malone G."/>
            <person name="Dellagostin O."/>
            <person name="de Oliveira A.C."/>
            <person name="Bevan M."/>
            <person name="Bancroft I."/>
            <person name="Minx P."/>
            <person name="Cordum H."/>
            <person name="Wilson R."/>
            <person name="Cheng Z."/>
            <person name="Jin W."/>
            <person name="Jiang J."/>
            <person name="Leong S.A."/>
            <person name="Iwama H."/>
            <person name="Gojobori T."/>
            <person name="Itoh T."/>
            <person name="Niimura Y."/>
            <person name="Fujii Y."/>
            <person name="Habara T."/>
            <person name="Sakai H."/>
            <person name="Sato Y."/>
            <person name="Wilson G."/>
            <person name="Kumar K."/>
            <person name="McCouch S."/>
            <person name="Juretic N."/>
            <person name="Hoen D."/>
            <person name="Wright S."/>
            <person name="Bruskiewich R."/>
            <person name="Bureau T."/>
            <person name="Miyao A."/>
            <person name="Hirochika H."/>
            <person name="Nishikawa T."/>
            <person name="Kadowaki K."/>
            <person name="Sugiura M."/>
            <person name="Burr B."/>
            <person name="Sasaki T."/>
        </authorList>
    </citation>
    <scope>NUCLEOTIDE SEQUENCE [LARGE SCALE GENOMIC DNA]</scope>
    <source>
        <strain evidence="3">cv. Nipponbare</strain>
    </source>
</reference>
<organism evidence="2 3">
    <name type="scientific">Oryza sativa subsp. japonica</name>
    <name type="common">Rice</name>
    <dbReference type="NCBI Taxonomy" id="39947"/>
    <lineage>
        <taxon>Eukaryota</taxon>
        <taxon>Viridiplantae</taxon>
        <taxon>Streptophyta</taxon>
        <taxon>Embryophyta</taxon>
        <taxon>Tracheophyta</taxon>
        <taxon>Spermatophyta</taxon>
        <taxon>Magnoliopsida</taxon>
        <taxon>Liliopsida</taxon>
        <taxon>Poales</taxon>
        <taxon>Poaceae</taxon>
        <taxon>BOP clade</taxon>
        <taxon>Oryzoideae</taxon>
        <taxon>Oryzeae</taxon>
        <taxon>Oryzinae</taxon>
        <taxon>Oryza</taxon>
        <taxon>Oryza sativa</taxon>
    </lineage>
</organism>
<accession>Q6Z8A0</accession>
<evidence type="ECO:0000313" key="2">
    <source>
        <dbReference type="EMBL" id="BAD07899.1"/>
    </source>
</evidence>
<proteinExistence type="predicted"/>
<reference evidence="1" key="1">
    <citation type="submission" date="2001-08" db="EMBL/GenBank/DDBJ databases">
        <title>Oryza sativa nipponbare(GA3) genomic DNA, chromosome 2, BAC clone:OJ1148_D05.</title>
        <authorList>
            <person name="Sasaki T."/>
            <person name="Matsumoto T."/>
            <person name="Yamamoto K."/>
        </authorList>
    </citation>
    <scope>NUCLEOTIDE SEQUENCE</scope>
</reference>
<dbReference type="EMBL" id="AP004786">
    <property type="protein sequence ID" value="BAD07899.1"/>
    <property type="molecule type" value="Genomic_DNA"/>
</dbReference>
<dbReference type="Proteomes" id="UP000000763">
    <property type="component" value="Chromosome 2"/>
</dbReference>
<name>Q6Z8A0_ORYSJ</name>